<organism evidence="5">
    <name type="scientific">Micrurus spixii</name>
    <name type="common">Amazon coral snake</name>
    <dbReference type="NCBI Taxonomy" id="129469"/>
    <lineage>
        <taxon>Eukaryota</taxon>
        <taxon>Metazoa</taxon>
        <taxon>Chordata</taxon>
        <taxon>Craniata</taxon>
        <taxon>Vertebrata</taxon>
        <taxon>Euteleostomi</taxon>
        <taxon>Lepidosauria</taxon>
        <taxon>Squamata</taxon>
        <taxon>Bifurcata</taxon>
        <taxon>Unidentata</taxon>
        <taxon>Episquamata</taxon>
        <taxon>Toxicofera</taxon>
        <taxon>Serpentes</taxon>
        <taxon>Colubroidea</taxon>
        <taxon>Elapidae</taxon>
        <taxon>Elapinae</taxon>
        <taxon>Micrurus</taxon>
    </lineage>
</organism>
<reference evidence="5" key="2">
    <citation type="submission" date="2017-11" db="EMBL/GenBank/DDBJ databases">
        <title>Coralsnake Venomics: Analyses of Venom Gland Transcriptomes and Proteomes of Six Brazilian Taxa.</title>
        <authorList>
            <person name="Aird S.D."/>
            <person name="Jorge da Silva N."/>
            <person name="Qiu L."/>
            <person name="Villar-Briones A."/>
            <person name="Aparecida-Saddi V."/>
            <person name="Campos-Telles M.P."/>
            <person name="Grau M."/>
            <person name="Mikheyev A.S."/>
        </authorList>
    </citation>
    <scope>NUCLEOTIDE SEQUENCE</scope>
    <source>
        <tissue evidence="5">Venom_gland</tissue>
    </source>
</reference>
<dbReference type="Pfam" id="PF13638">
    <property type="entry name" value="PIN_4"/>
    <property type="match status" value="1"/>
</dbReference>
<dbReference type="AlphaFoldDB" id="A0A2D4LU58"/>
<dbReference type="GO" id="GO:0005634">
    <property type="term" value="C:nucleus"/>
    <property type="evidence" value="ECO:0007669"/>
    <property type="project" value="TreeGrafter"/>
</dbReference>
<dbReference type="InterPro" id="IPR002716">
    <property type="entry name" value="PIN_dom"/>
</dbReference>
<feature type="compositionally biased region" description="Basic and acidic residues" evidence="3">
    <location>
        <begin position="10"/>
        <end position="36"/>
    </location>
</feature>
<evidence type="ECO:0000259" key="4">
    <source>
        <dbReference type="SMART" id="SM00670"/>
    </source>
</evidence>
<dbReference type="SUPFAM" id="SSF88723">
    <property type="entry name" value="PIN domain-like"/>
    <property type="match status" value="1"/>
</dbReference>
<feature type="domain" description="PIN" evidence="4">
    <location>
        <begin position="360"/>
        <end position="487"/>
    </location>
</feature>
<dbReference type="CDD" id="cd18727">
    <property type="entry name" value="PIN_Swt1-like"/>
    <property type="match status" value="1"/>
</dbReference>
<dbReference type="EMBL" id="IACM01050025">
    <property type="protein sequence ID" value="LAB24611.1"/>
    <property type="molecule type" value="Transcribed_RNA"/>
</dbReference>
<name>A0A2D4LU58_9SAUR</name>
<dbReference type="PANTHER" id="PTHR16161:SF0">
    <property type="entry name" value="TRANSCRIPTIONAL PROTEIN SWT1"/>
    <property type="match status" value="1"/>
</dbReference>
<dbReference type="FunFam" id="3.40.50.1010:FF:000012">
    <property type="entry name" value="SWT1, RNA endoribonuclease homolog"/>
    <property type="match status" value="1"/>
</dbReference>
<dbReference type="EMBL" id="IACM01050026">
    <property type="protein sequence ID" value="LAB24612.1"/>
    <property type="molecule type" value="Transcribed_RNA"/>
</dbReference>
<sequence>MSKKHKKKSSQKDDTLDKKKPESAEIGNRHAKEQLDQRVSGAGYVKAKMSLDLKNSSTELKAKIPKVSQPINSALIPLEEREKITMQFKATANLGEKRSIMEPVVVFSRKEQSGMSGSDPDDKKRKKLSHDLGIINIREKDKKKDKMESAKFKKVIIKHIMEECKKTAKPAENSSLHKKKTLRLSEFTQKMNCTKTQHVPGLPFTFADSKVHMQAYKKDNLEKEKHLSLELSSKNGKEVKCTLSYHLTKLPKCWKYKNEEPTPTGSENNICNSRIQGNKFEPVAFHSSWSSKPSCSSFEDIENTDLDQEMQIVEDLHAARIEKKMDLPVVQACGELTCMEIDLADDESHISSNIFSGLNTLIVIDTNIMISHLTFIKYLKNANIPGIGRFLLLIPWVVLQELDNLKRGKILANVSQKAIPAVHFIYTCLKNQDPRFWGQSMQLASQKTQSFSIDNNDDRVLQCCLQYQNLYPQAEVILLTDDKNLCNKALVSEIKAYSKADLVAAFQKTTPQGTIISEDTSNNKWGKDKYPKKTEKSSTNRLSEIIFDMEKSLGDVLSSILETELKIAFGDLWLEVVYHKPPWTLANVLECYKKHWMAVFGQFISRSLISTIEYLYAHLCKGKIIGYSTLRNVLWESKILLEMFSSRSTYDGFLSQALAQMNKLLKTVEEMESCKGENSKDILKSNLGNDTCEKMEDVILSEDTQTEDKSPLREPSAQENRHIEIWSVLESVWNRINVFSFEIFQKVDLSAIPPTSNMSSFQEAFMGLQKLMSTVNEILAGIQQVLVPNSSFQDVWALYRFLTNNEVNNSTKFTAEELYDCISQEIYRTRLSVGCGQLMQLEHTVRQCYESVLLEIKNRGWF</sequence>
<reference evidence="5" key="1">
    <citation type="submission" date="2017-07" db="EMBL/GenBank/DDBJ databases">
        <authorList>
            <person name="Mikheyev A."/>
            <person name="Grau M."/>
        </authorList>
    </citation>
    <scope>NUCLEOTIDE SEQUENCE</scope>
    <source>
        <tissue evidence="5">Venom_gland</tissue>
    </source>
</reference>
<proteinExistence type="inferred from homology"/>
<evidence type="ECO:0000256" key="3">
    <source>
        <dbReference type="SAM" id="MobiDB-lite"/>
    </source>
</evidence>
<dbReference type="PANTHER" id="PTHR16161">
    <property type="entry name" value="TRANSCRIPTIONAL PROTEIN SWT1"/>
    <property type="match status" value="1"/>
</dbReference>
<protein>
    <recommendedName>
        <fullName evidence="2">Transcriptional protein SWT1</fullName>
    </recommendedName>
</protein>
<comment type="similarity">
    <text evidence="1">Belongs to the SWT1 family.</text>
</comment>
<evidence type="ECO:0000313" key="5">
    <source>
        <dbReference type="EMBL" id="LAB24612.1"/>
    </source>
</evidence>
<accession>A0A2D4LU58</accession>
<feature type="region of interest" description="Disordered" evidence="3">
    <location>
        <begin position="1"/>
        <end position="40"/>
    </location>
</feature>
<dbReference type="InterPro" id="IPR052626">
    <property type="entry name" value="SWT1_Regulator"/>
</dbReference>
<dbReference type="SMART" id="SM00670">
    <property type="entry name" value="PINc"/>
    <property type="match status" value="1"/>
</dbReference>
<evidence type="ECO:0000256" key="1">
    <source>
        <dbReference type="ARBA" id="ARBA00060839"/>
    </source>
</evidence>
<dbReference type="InterPro" id="IPR029060">
    <property type="entry name" value="PIN-like_dom_sf"/>
</dbReference>
<dbReference type="Gene3D" id="3.40.50.1010">
    <property type="entry name" value="5'-nuclease"/>
    <property type="match status" value="1"/>
</dbReference>
<evidence type="ECO:0000256" key="2">
    <source>
        <dbReference type="ARBA" id="ARBA00074620"/>
    </source>
</evidence>